<dbReference type="Pfam" id="PF09778">
    <property type="entry name" value="Guanylate_cyc_2"/>
    <property type="match status" value="1"/>
</dbReference>
<evidence type="ECO:0008006" key="2">
    <source>
        <dbReference type="Google" id="ProtNLM"/>
    </source>
</evidence>
<dbReference type="PANTHER" id="PTHR31400">
    <property type="entry name" value="GUANYLYL CYCLASE DOMAIN CONTAINING PROTEIN 1 GUCD1"/>
    <property type="match status" value="1"/>
</dbReference>
<dbReference type="AlphaFoldDB" id="A0A1B6C5R9"/>
<proteinExistence type="predicted"/>
<dbReference type="EMBL" id="GEDC01028447">
    <property type="protein sequence ID" value="JAS08851.1"/>
    <property type="molecule type" value="Transcribed_RNA"/>
</dbReference>
<evidence type="ECO:0000313" key="1">
    <source>
        <dbReference type="EMBL" id="JAS08851.1"/>
    </source>
</evidence>
<reference evidence="1" key="1">
    <citation type="submission" date="2015-12" db="EMBL/GenBank/DDBJ databases">
        <title>De novo transcriptome assembly of four potential Pierce s Disease insect vectors from Arizona vineyards.</title>
        <authorList>
            <person name="Tassone E.E."/>
        </authorList>
    </citation>
    <scope>NUCLEOTIDE SEQUENCE</scope>
</reference>
<dbReference type="InterPro" id="IPR018616">
    <property type="entry name" value="GUCD1"/>
</dbReference>
<dbReference type="PANTHER" id="PTHR31400:SF1">
    <property type="entry name" value="PROTEIN GUCD1"/>
    <property type="match status" value="1"/>
</dbReference>
<accession>A0A1B6C5R9</accession>
<gene>
    <name evidence="1" type="ORF">g.39954</name>
</gene>
<protein>
    <recommendedName>
        <fullName evidence="2">Protein GUCD1</fullName>
    </recommendedName>
</protein>
<organism evidence="1">
    <name type="scientific">Clastoptera arizonana</name>
    <name type="common">Arizona spittle bug</name>
    <dbReference type="NCBI Taxonomy" id="38151"/>
    <lineage>
        <taxon>Eukaryota</taxon>
        <taxon>Metazoa</taxon>
        <taxon>Ecdysozoa</taxon>
        <taxon>Arthropoda</taxon>
        <taxon>Hexapoda</taxon>
        <taxon>Insecta</taxon>
        <taxon>Pterygota</taxon>
        <taxon>Neoptera</taxon>
        <taxon>Paraneoptera</taxon>
        <taxon>Hemiptera</taxon>
        <taxon>Auchenorrhyncha</taxon>
        <taxon>Cercopoidea</taxon>
        <taxon>Clastopteridae</taxon>
        <taxon>Clastoptera</taxon>
    </lineage>
</organism>
<sequence>MTCFKTYEQKADVLINLLHHQQRWNWDCGLSCVMMILPPLKRQIFLESFQTICQESKFNKSIWTIDLCYLLKRFDVRHIYTTVNFGVREEFKELSFYKEALMKDKARISHLFEEAENNGITIHKASLNSEELIQHLKNHGPIIVLVDANFLSCDNCISFNICSCFSILNQYKGHYIVICGYLVSKHKFFYRDPFCIDKICTTSFNQLTIARNSNGTDQDIILVFI</sequence>
<name>A0A1B6C5R9_9HEMI</name>